<organism evidence="2 3">
    <name type="scientific">Bifidobacterium miconis</name>
    <dbReference type="NCBI Taxonomy" id="2834435"/>
    <lineage>
        <taxon>Bacteria</taxon>
        <taxon>Bacillati</taxon>
        <taxon>Actinomycetota</taxon>
        <taxon>Actinomycetes</taxon>
        <taxon>Bifidobacteriales</taxon>
        <taxon>Bifidobacteriaceae</taxon>
        <taxon>Bifidobacterium</taxon>
    </lineage>
</organism>
<evidence type="ECO:0000313" key="2">
    <source>
        <dbReference type="EMBL" id="MBW3093432.1"/>
    </source>
</evidence>
<sequence length="260" mass="30613">MLYYYVFTFGRKTDWIKDATPIEVGAAINKNNLLYALHDDTGDNISSDNMYWGELTGLYWIWKNLKFNDDDVLAFAHYNKKLNINNKKINKLLSSGQYKWIVRKPSVMVKHTYPEDIFALKEVLKDYSPKAYEAWNNIYDEYGASVDGHQNCSNCETFITTYKEFENYCTFLFGVLSQVRTKIGDVDRKPYHKRYCAFLGERLLTVYLYMNGNKSIKYVDLVFNENFLKRNLRSICRAMKISKTPIGKLIHEERVSSYEK</sequence>
<accession>A0ABS6WHS6</accession>
<keyword evidence="3" id="KW-1185">Reference proteome</keyword>
<feature type="domain" description="DUF4422" evidence="1">
    <location>
        <begin position="20"/>
        <end position="210"/>
    </location>
</feature>
<proteinExistence type="predicted"/>
<name>A0ABS6WHS6_9BIFI</name>
<reference evidence="2 3" key="1">
    <citation type="submission" date="2021-05" db="EMBL/GenBank/DDBJ databases">
        <title>Phylogenetic classification of ten novel species belonging to the genus Bifidobacterium comprising B. colchicus sp. nov., B. abeli sp. nov., B. bicoloris sp. nov., B. guerezis sp. nov., B. rosaliae sp. nov., B. santillanensis sp. nov., B. argentati sp. nov., B. amazzoni sp. nov., B. pluviali sp. nov., and B. pinnaculum sp. nov.</title>
        <authorList>
            <person name="Lugli G.A."/>
            <person name="Ruiz Garcia L."/>
            <person name="Margolles A."/>
            <person name="Ventura M."/>
        </authorList>
    </citation>
    <scope>NUCLEOTIDE SEQUENCE [LARGE SCALE GENOMIC DNA]</scope>
    <source>
        <strain evidence="2 3">82T10</strain>
    </source>
</reference>
<dbReference type="EMBL" id="JAHBBH010000042">
    <property type="protein sequence ID" value="MBW3093432.1"/>
    <property type="molecule type" value="Genomic_DNA"/>
</dbReference>
<protein>
    <submittedName>
        <fullName evidence="2">DUF4422 domain-containing protein</fullName>
    </submittedName>
</protein>
<gene>
    <name evidence="2" type="ORF">KIH79_10970</name>
</gene>
<dbReference type="Pfam" id="PF14393">
    <property type="entry name" value="DUF4422"/>
    <property type="match status" value="1"/>
</dbReference>
<evidence type="ECO:0000313" key="3">
    <source>
        <dbReference type="Proteomes" id="UP000700815"/>
    </source>
</evidence>
<dbReference type="RefSeq" id="WP_219059405.1">
    <property type="nucleotide sequence ID" value="NZ_JAHBBH010000042.1"/>
</dbReference>
<comment type="caution">
    <text evidence="2">The sequence shown here is derived from an EMBL/GenBank/DDBJ whole genome shotgun (WGS) entry which is preliminary data.</text>
</comment>
<evidence type="ECO:0000259" key="1">
    <source>
        <dbReference type="Pfam" id="PF14393"/>
    </source>
</evidence>
<dbReference type="Proteomes" id="UP000700815">
    <property type="component" value="Unassembled WGS sequence"/>
</dbReference>
<dbReference type="InterPro" id="IPR025536">
    <property type="entry name" value="DUF4422"/>
</dbReference>